<dbReference type="PANTHER" id="PTHR45436:SF5">
    <property type="entry name" value="SENSOR HISTIDINE KINASE TRCS"/>
    <property type="match status" value="1"/>
</dbReference>
<evidence type="ECO:0000256" key="2">
    <source>
        <dbReference type="ARBA" id="ARBA00004236"/>
    </source>
</evidence>
<dbReference type="Gene3D" id="3.30.565.10">
    <property type="entry name" value="Histidine kinase-like ATPase, C-terminal domain"/>
    <property type="match status" value="1"/>
</dbReference>
<sequence length="441" mass="46597">MATLLVAVALTVGAAAVLIALYRSAGYSADVATTARARQIADIAESEGVGALDESVLTAGRHVDIIQVVDDEGQVVASGQRYPTGPIAHGELSPGEEHRASGLRVVPDGIRYRVAFVGVATPDAGPVTVEVGADETRLYSRVVFLGVLSVAVIPLIVLGTALLSYYFIGRTLKPVNDIRRQVDEISGGDPAQRVPVPDTGDEIATLASTMNAMLDRIDSARTQQMRFVNDASHELNSPLTTLVGLLDLSRSTGRPIDPETVETVMMPEALRLQSMVADLLFLARADESGVPLRLTDVDLDELVAAEVTRLEALGGRTVTARIVAARVRGDEEKLARALRNITDNAVRHADGAVDVTMSVHDGRVRVVVSDDGPGIAEADRERVLERFVRLDDARERTSGGSGLGLAIVTEIVSAHDGNVVVADSPGGGAAVGFDLPVQTWD</sequence>
<dbReference type="InterPro" id="IPR036097">
    <property type="entry name" value="HisK_dim/P_sf"/>
</dbReference>
<name>A0ABW4PD18_9NOCA</name>
<keyword evidence="8 11" id="KW-1133">Transmembrane helix</keyword>
<evidence type="ECO:0000256" key="7">
    <source>
        <dbReference type="ARBA" id="ARBA00022777"/>
    </source>
</evidence>
<dbReference type="CDD" id="cd00082">
    <property type="entry name" value="HisKA"/>
    <property type="match status" value="1"/>
</dbReference>
<dbReference type="SMART" id="SM00387">
    <property type="entry name" value="HATPase_c"/>
    <property type="match status" value="1"/>
</dbReference>
<feature type="transmembrane region" description="Helical" evidence="11">
    <location>
        <begin position="142"/>
        <end position="168"/>
    </location>
</feature>
<keyword evidence="7" id="KW-0418">Kinase</keyword>
<dbReference type="GO" id="GO:0005524">
    <property type="term" value="F:ATP binding"/>
    <property type="evidence" value="ECO:0007669"/>
    <property type="project" value="UniProtKB-KW"/>
</dbReference>
<dbReference type="InterPro" id="IPR050428">
    <property type="entry name" value="TCS_sensor_his_kinase"/>
</dbReference>
<dbReference type="SUPFAM" id="SSF47384">
    <property type="entry name" value="Homodimeric domain of signal transducing histidine kinase"/>
    <property type="match status" value="1"/>
</dbReference>
<accession>A0ABW4PD18</accession>
<evidence type="ECO:0000256" key="11">
    <source>
        <dbReference type="SAM" id="Phobius"/>
    </source>
</evidence>
<reference evidence="15" key="1">
    <citation type="journal article" date="2019" name="Int. J. Syst. Evol. Microbiol.">
        <title>The Global Catalogue of Microorganisms (GCM) 10K type strain sequencing project: providing services to taxonomists for standard genome sequencing and annotation.</title>
        <authorList>
            <consortium name="The Broad Institute Genomics Platform"/>
            <consortium name="The Broad Institute Genome Sequencing Center for Infectious Disease"/>
            <person name="Wu L."/>
            <person name="Ma J."/>
        </authorList>
    </citation>
    <scope>NUCLEOTIDE SEQUENCE [LARGE SCALE GENOMIC DNA]</scope>
    <source>
        <strain evidence="15">DT72</strain>
    </source>
</reference>
<keyword evidence="5" id="KW-0808">Transferase</keyword>
<dbReference type="Pfam" id="PF00512">
    <property type="entry name" value="HisKA"/>
    <property type="match status" value="1"/>
</dbReference>
<keyword evidence="6 11" id="KW-0812">Transmembrane</keyword>
<comment type="caution">
    <text evidence="14">The sequence shown here is derived from an EMBL/GenBank/DDBJ whole genome shotgun (WGS) entry which is preliminary data.</text>
</comment>
<evidence type="ECO:0000256" key="6">
    <source>
        <dbReference type="ARBA" id="ARBA00022692"/>
    </source>
</evidence>
<keyword evidence="10 11" id="KW-0472">Membrane</keyword>
<dbReference type="SMART" id="SM00388">
    <property type="entry name" value="HisKA"/>
    <property type="match status" value="1"/>
</dbReference>
<evidence type="ECO:0000256" key="8">
    <source>
        <dbReference type="ARBA" id="ARBA00022989"/>
    </source>
</evidence>
<dbReference type="SMART" id="SM00304">
    <property type="entry name" value="HAMP"/>
    <property type="match status" value="1"/>
</dbReference>
<evidence type="ECO:0000256" key="3">
    <source>
        <dbReference type="ARBA" id="ARBA00012438"/>
    </source>
</evidence>
<comment type="catalytic activity">
    <reaction evidence="1">
        <text>ATP + protein L-histidine = ADP + protein N-phospho-L-histidine.</text>
        <dbReference type="EC" id="2.7.13.3"/>
    </reaction>
</comment>
<keyword evidence="14" id="KW-0067">ATP-binding</keyword>
<feature type="domain" description="HAMP" evidence="13">
    <location>
        <begin position="169"/>
        <end position="222"/>
    </location>
</feature>
<dbReference type="Gene3D" id="1.10.287.130">
    <property type="match status" value="1"/>
</dbReference>
<protein>
    <recommendedName>
        <fullName evidence="3">histidine kinase</fullName>
        <ecNumber evidence="3">2.7.13.3</ecNumber>
    </recommendedName>
</protein>
<dbReference type="Proteomes" id="UP001597286">
    <property type="component" value="Unassembled WGS sequence"/>
</dbReference>
<gene>
    <name evidence="14" type="ORF">ACFSJG_26925</name>
</gene>
<dbReference type="PROSITE" id="PS50109">
    <property type="entry name" value="HIS_KIN"/>
    <property type="match status" value="1"/>
</dbReference>
<evidence type="ECO:0000256" key="4">
    <source>
        <dbReference type="ARBA" id="ARBA00022553"/>
    </source>
</evidence>
<keyword evidence="15" id="KW-1185">Reference proteome</keyword>
<dbReference type="InterPro" id="IPR005467">
    <property type="entry name" value="His_kinase_dom"/>
</dbReference>
<proteinExistence type="predicted"/>
<dbReference type="InterPro" id="IPR003660">
    <property type="entry name" value="HAMP_dom"/>
</dbReference>
<dbReference type="InterPro" id="IPR004358">
    <property type="entry name" value="Sig_transdc_His_kin-like_C"/>
</dbReference>
<dbReference type="EMBL" id="JBHUFB010000022">
    <property type="protein sequence ID" value="MFD1815866.1"/>
    <property type="molecule type" value="Genomic_DNA"/>
</dbReference>
<evidence type="ECO:0000256" key="1">
    <source>
        <dbReference type="ARBA" id="ARBA00000085"/>
    </source>
</evidence>
<keyword evidence="14" id="KW-0547">Nucleotide-binding</keyword>
<keyword evidence="4" id="KW-0597">Phosphoprotein</keyword>
<dbReference type="EC" id="2.7.13.3" evidence="3"/>
<evidence type="ECO:0000256" key="9">
    <source>
        <dbReference type="ARBA" id="ARBA00023012"/>
    </source>
</evidence>
<dbReference type="InterPro" id="IPR036890">
    <property type="entry name" value="HATPase_C_sf"/>
</dbReference>
<dbReference type="Pfam" id="PF00672">
    <property type="entry name" value="HAMP"/>
    <property type="match status" value="1"/>
</dbReference>
<dbReference type="Gene3D" id="6.10.340.10">
    <property type="match status" value="1"/>
</dbReference>
<dbReference type="PANTHER" id="PTHR45436">
    <property type="entry name" value="SENSOR HISTIDINE KINASE YKOH"/>
    <property type="match status" value="1"/>
</dbReference>
<dbReference type="SUPFAM" id="SSF55874">
    <property type="entry name" value="ATPase domain of HSP90 chaperone/DNA topoisomerase II/histidine kinase"/>
    <property type="match status" value="1"/>
</dbReference>
<evidence type="ECO:0000256" key="10">
    <source>
        <dbReference type="ARBA" id="ARBA00023136"/>
    </source>
</evidence>
<evidence type="ECO:0000313" key="15">
    <source>
        <dbReference type="Proteomes" id="UP001597286"/>
    </source>
</evidence>
<dbReference type="CDD" id="cd06225">
    <property type="entry name" value="HAMP"/>
    <property type="match status" value="1"/>
</dbReference>
<dbReference type="SUPFAM" id="SSF158472">
    <property type="entry name" value="HAMP domain-like"/>
    <property type="match status" value="1"/>
</dbReference>
<dbReference type="PROSITE" id="PS50885">
    <property type="entry name" value="HAMP"/>
    <property type="match status" value="1"/>
</dbReference>
<feature type="domain" description="Histidine kinase" evidence="12">
    <location>
        <begin position="230"/>
        <end position="439"/>
    </location>
</feature>
<dbReference type="InterPro" id="IPR003594">
    <property type="entry name" value="HATPase_dom"/>
</dbReference>
<comment type="subcellular location">
    <subcellularLocation>
        <location evidence="2">Cell membrane</location>
    </subcellularLocation>
</comment>
<dbReference type="PRINTS" id="PR00344">
    <property type="entry name" value="BCTRLSENSOR"/>
</dbReference>
<dbReference type="RefSeq" id="WP_378488358.1">
    <property type="nucleotide sequence ID" value="NZ_JBHUFB010000022.1"/>
</dbReference>
<evidence type="ECO:0000259" key="12">
    <source>
        <dbReference type="PROSITE" id="PS50109"/>
    </source>
</evidence>
<dbReference type="InterPro" id="IPR003661">
    <property type="entry name" value="HisK_dim/P_dom"/>
</dbReference>
<evidence type="ECO:0000259" key="13">
    <source>
        <dbReference type="PROSITE" id="PS50885"/>
    </source>
</evidence>
<organism evidence="14 15">
    <name type="scientific">Rhodococcus gannanensis</name>
    <dbReference type="NCBI Taxonomy" id="1960308"/>
    <lineage>
        <taxon>Bacteria</taxon>
        <taxon>Bacillati</taxon>
        <taxon>Actinomycetota</taxon>
        <taxon>Actinomycetes</taxon>
        <taxon>Mycobacteriales</taxon>
        <taxon>Nocardiaceae</taxon>
        <taxon>Rhodococcus</taxon>
    </lineage>
</organism>
<keyword evidence="9" id="KW-0902">Two-component regulatory system</keyword>
<evidence type="ECO:0000313" key="14">
    <source>
        <dbReference type="EMBL" id="MFD1815866.1"/>
    </source>
</evidence>
<evidence type="ECO:0000256" key="5">
    <source>
        <dbReference type="ARBA" id="ARBA00022679"/>
    </source>
</evidence>
<dbReference type="Pfam" id="PF02518">
    <property type="entry name" value="HATPase_c"/>
    <property type="match status" value="1"/>
</dbReference>